<gene>
    <name evidence="1" type="ORF">METZ01_LOCUS477339</name>
</gene>
<evidence type="ECO:0000313" key="1">
    <source>
        <dbReference type="EMBL" id="SVE24485.1"/>
    </source>
</evidence>
<protein>
    <submittedName>
        <fullName evidence="1">Uncharacterized protein</fullName>
    </submittedName>
</protein>
<dbReference type="EMBL" id="UINC01203979">
    <property type="protein sequence ID" value="SVE24485.1"/>
    <property type="molecule type" value="Genomic_DNA"/>
</dbReference>
<dbReference type="AlphaFoldDB" id="A0A383BYY4"/>
<accession>A0A383BYY4</accession>
<feature type="non-terminal residue" evidence="1">
    <location>
        <position position="25"/>
    </location>
</feature>
<sequence length="25" mass="2609">MSFKSKDLSNKIIVVKIGGSTLGEG</sequence>
<organism evidence="1">
    <name type="scientific">marine metagenome</name>
    <dbReference type="NCBI Taxonomy" id="408172"/>
    <lineage>
        <taxon>unclassified sequences</taxon>
        <taxon>metagenomes</taxon>
        <taxon>ecological metagenomes</taxon>
    </lineage>
</organism>
<reference evidence="1" key="1">
    <citation type="submission" date="2018-05" db="EMBL/GenBank/DDBJ databases">
        <authorList>
            <person name="Lanie J.A."/>
            <person name="Ng W.-L."/>
            <person name="Kazmierczak K.M."/>
            <person name="Andrzejewski T.M."/>
            <person name="Davidsen T.M."/>
            <person name="Wayne K.J."/>
            <person name="Tettelin H."/>
            <person name="Glass J.I."/>
            <person name="Rusch D."/>
            <person name="Podicherti R."/>
            <person name="Tsui H.-C.T."/>
            <person name="Winkler M.E."/>
        </authorList>
    </citation>
    <scope>NUCLEOTIDE SEQUENCE</scope>
</reference>
<name>A0A383BYY4_9ZZZZ</name>
<proteinExistence type="predicted"/>